<reference evidence="3" key="2">
    <citation type="journal article" date="2023" name="Plants (Basel)">
        <title>Annotation of the Turnera subulata (Passifloraceae) Draft Genome Reveals the S-Locus Evolved after the Divergence of Turneroideae from Passifloroideae in a Stepwise Manner.</title>
        <authorList>
            <person name="Henning P.M."/>
            <person name="Roalson E.H."/>
            <person name="Mir W."/>
            <person name="McCubbin A.G."/>
            <person name="Shore J.S."/>
        </authorList>
    </citation>
    <scope>NUCLEOTIDE SEQUENCE</scope>
    <source>
        <strain evidence="3">F60SS</strain>
    </source>
</reference>
<dbReference type="InterPro" id="IPR036291">
    <property type="entry name" value="NAD(P)-bd_dom_sf"/>
</dbReference>
<name>A0A9Q0J1X6_9ROSI</name>
<evidence type="ECO:0000313" key="4">
    <source>
        <dbReference type="Proteomes" id="UP001141552"/>
    </source>
</evidence>
<evidence type="ECO:0000256" key="1">
    <source>
        <dbReference type="ARBA" id="ARBA00022857"/>
    </source>
</evidence>
<dbReference type="GO" id="GO:0016616">
    <property type="term" value="F:oxidoreductase activity, acting on the CH-OH group of donors, NAD or NADP as acceptor"/>
    <property type="evidence" value="ECO:0007669"/>
    <property type="project" value="TreeGrafter"/>
</dbReference>
<dbReference type="AlphaFoldDB" id="A0A9Q0J1X6"/>
<dbReference type="PANTHER" id="PTHR10366">
    <property type="entry name" value="NAD DEPENDENT EPIMERASE/DEHYDRATASE"/>
    <property type="match status" value="1"/>
</dbReference>
<evidence type="ECO:0008006" key="5">
    <source>
        <dbReference type="Google" id="ProtNLM"/>
    </source>
</evidence>
<gene>
    <name evidence="3" type="ORF">Tsubulata_047517</name>
</gene>
<feature type="non-terminal residue" evidence="3">
    <location>
        <position position="218"/>
    </location>
</feature>
<reference evidence="3" key="1">
    <citation type="submission" date="2022-02" db="EMBL/GenBank/DDBJ databases">
        <authorList>
            <person name="Henning P.M."/>
            <person name="McCubbin A.G."/>
            <person name="Shore J.S."/>
        </authorList>
    </citation>
    <scope>NUCLEOTIDE SEQUENCE</scope>
    <source>
        <strain evidence="3">F60SS</strain>
        <tissue evidence="3">Leaves</tissue>
    </source>
</reference>
<evidence type="ECO:0000313" key="3">
    <source>
        <dbReference type="EMBL" id="KAJ4824670.1"/>
    </source>
</evidence>
<dbReference type="OrthoDB" id="1743183at2759"/>
<keyword evidence="2" id="KW-0560">Oxidoreductase</keyword>
<dbReference type="EMBL" id="JAKUCV010007121">
    <property type="protein sequence ID" value="KAJ4824670.1"/>
    <property type="molecule type" value="Genomic_DNA"/>
</dbReference>
<dbReference type="SUPFAM" id="SSF51735">
    <property type="entry name" value="NAD(P)-binding Rossmann-fold domains"/>
    <property type="match status" value="1"/>
</dbReference>
<dbReference type="Proteomes" id="UP001141552">
    <property type="component" value="Unassembled WGS sequence"/>
</dbReference>
<organism evidence="3 4">
    <name type="scientific">Turnera subulata</name>
    <dbReference type="NCBI Taxonomy" id="218843"/>
    <lineage>
        <taxon>Eukaryota</taxon>
        <taxon>Viridiplantae</taxon>
        <taxon>Streptophyta</taxon>
        <taxon>Embryophyta</taxon>
        <taxon>Tracheophyta</taxon>
        <taxon>Spermatophyta</taxon>
        <taxon>Magnoliopsida</taxon>
        <taxon>eudicotyledons</taxon>
        <taxon>Gunneridae</taxon>
        <taxon>Pentapetalae</taxon>
        <taxon>rosids</taxon>
        <taxon>fabids</taxon>
        <taxon>Malpighiales</taxon>
        <taxon>Passifloraceae</taxon>
        <taxon>Turnera</taxon>
    </lineage>
</organism>
<proteinExistence type="predicted"/>
<keyword evidence="1" id="KW-0521">NADP</keyword>
<accession>A0A9Q0J1X6</accession>
<comment type="caution">
    <text evidence="3">The sequence shown here is derived from an EMBL/GenBank/DDBJ whole genome shotgun (WGS) entry which is preliminary data.</text>
</comment>
<sequence>YKCGHLNTLDKASQNLKLFKADLLDYNSLCSAFEGCIGVFHVASPVPSTTLENPEASICLILTNTFINMLQMNYWAAAKGTQNVLEACTEAKARRVAVVPSVAAVLMNPSWPQGQVMDESCWSNKEYYRETKASMLQLCLKFVGFGILLLFKSVRYKYALLPCNWYRLSKTLAEIEALVWSMGKEEIGIDVVTLCPALVSGPILQSTERGRVQKSCKN</sequence>
<protein>
    <recommendedName>
        <fullName evidence="5">3-beta hydroxysteroid dehydrogenase/isomerase domain-containing protein</fullName>
    </recommendedName>
</protein>
<keyword evidence="4" id="KW-1185">Reference proteome</keyword>
<dbReference type="InterPro" id="IPR050425">
    <property type="entry name" value="NAD(P)_dehydrat-like"/>
</dbReference>
<evidence type="ECO:0000256" key="2">
    <source>
        <dbReference type="ARBA" id="ARBA00023002"/>
    </source>
</evidence>
<dbReference type="PANTHER" id="PTHR10366:SF776">
    <property type="entry name" value="NAD(P)-BINDING ROSSMANN-FOLD SUPERFAMILY PROTEIN"/>
    <property type="match status" value="1"/>
</dbReference>
<dbReference type="Gene3D" id="3.40.50.720">
    <property type="entry name" value="NAD(P)-binding Rossmann-like Domain"/>
    <property type="match status" value="1"/>
</dbReference>